<dbReference type="EMBL" id="JAHLQT010044109">
    <property type="protein sequence ID" value="KAG7154641.1"/>
    <property type="molecule type" value="Genomic_DNA"/>
</dbReference>
<proteinExistence type="predicted"/>
<reference evidence="1" key="1">
    <citation type="journal article" date="2021" name="Sci. Adv.">
        <title>The American lobster genome reveals insights on longevity, neural, and immune adaptations.</title>
        <authorList>
            <person name="Polinski J.M."/>
            <person name="Zimin A.V."/>
            <person name="Clark K.F."/>
            <person name="Kohn A.B."/>
            <person name="Sadowski N."/>
            <person name="Timp W."/>
            <person name="Ptitsyn A."/>
            <person name="Khanna P."/>
            <person name="Romanova D.Y."/>
            <person name="Williams P."/>
            <person name="Greenwood S.J."/>
            <person name="Moroz L.L."/>
            <person name="Walt D.R."/>
            <person name="Bodnar A.G."/>
        </authorList>
    </citation>
    <scope>NUCLEOTIDE SEQUENCE</scope>
    <source>
        <strain evidence="1">GMGI-L3</strain>
    </source>
</reference>
<protein>
    <submittedName>
        <fullName evidence="1">Uncharacterized protein</fullName>
    </submittedName>
</protein>
<name>A0A8J5MKD5_HOMAM</name>
<sequence length="187" mass="19657">MALGSCCRALAGVEQVCSTGVGQVLDRVLTGVGQHRCGDIPLTGVLDRCWIGVRQRGRALRSVVQVFNMCLTGVNMCCTGVDRCCTGVVQIGVTGVVQTGVDRCCTGVDRCCTGVDRCVDRCCTGTCVVQVLYRCVDRCVIQSGACVAGVLNICCTGVDRCCTGVVQTGVDRCCTGVDRCCTGVDRY</sequence>
<comment type="caution">
    <text evidence="1">The sequence shown here is derived from an EMBL/GenBank/DDBJ whole genome shotgun (WGS) entry which is preliminary data.</text>
</comment>
<organism evidence="1 2">
    <name type="scientific">Homarus americanus</name>
    <name type="common">American lobster</name>
    <dbReference type="NCBI Taxonomy" id="6706"/>
    <lineage>
        <taxon>Eukaryota</taxon>
        <taxon>Metazoa</taxon>
        <taxon>Ecdysozoa</taxon>
        <taxon>Arthropoda</taxon>
        <taxon>Crustacea</taxon>
        <taxon>Multicrustacea</taxon>
        <taxon>Malacostraca</taxon>
        <taxon>Eumalacostraca</taxon>
        <taxon>Eucarida</taxon>
        <taxon>Decapoda</taxon>
        <taxon>Pleocyemata</taxon>
        <taxon>Astacidea</taxon>
        <taxon>Nephropoidea</taxon>
        <taxon>Nephropidae</taxon>
        <taxon>Homarus</taxon>
    </lineage>
</organism>
<accession>A0A8J5MKD5</accession>
<evidence type="ECO:0000313" key="2">
    <source>
        <dbReference type="Proteomes" id="UP000747542"/>
    </source>
</evidence>
<gene>
    <name evidence="1" type="ORF">Hamer_G014990</name>
</gene>
<dbReference type="AlphaFoldDB" id="A0A8J5MKD5"/>
<evidence type="ECO:0000313" key="1">
    <source>
        <dbReference type="EMBL" id="KAG7154641.1"/>
    </source>
</evidence>
<keyword evidence="2" id="KW-1185">Reference proteome</keyword>
<dbReference type="Proteomes" id="UP000747542">
    <property type="component" value="Unassembled WGS sequence"/>
</dbReference>